<dbReference type="CDD" id="cd16917">
    <property type="entry name" value="HATPase_UhpB-NarQ-NarX-like"/>
    <property type="match status" value="1"/>
</dbReference>
<gene>
    <name evidence="6" type="ORF">KTO63_08440</name>
</gene>
<reference evidence="6" key="1">
    <citation type="submission" date="2021-06" db="EMBL/GenBank/DDBJ databases">
        <authorList>
            <person name="Huq M.A."/>
        </authorList>
    </citation>
    <scope>NUCLEOTIDE SEQUENCE</scope>
    <source>
        <strain evidence="6">MAH-26</strain>
    </source>
</reference>
<dbReference type="InterPro" id="IPR050482">
    <property type="entry name" value="Sensor_HK_TwoCompSys"/>
</dbReference>
<keyword evidence="1" id="KW-0808">Transferase</keyword>
<dbReference type="GO" id="GO:0016020">
    <property type="term" value="C:membrane"/>
    <property type="evidence" value="ECO:0007669"/>
    <property type="project" value="InterPro"/>
</dbReference>
<keyword evidence="7" id="KW-1185">Reference proteome</keyword>
<proteinExistence type="predicted"/>
<dbReference type="RefSeq" id="WP_217790783.1">
    <property type="nucleotide sequence ID" value="NZ_JAHSPG010000003.1"/>
</dbReference>
<feature type="transmembrane region" description="Helical" evidence="4">
    <location>
        <begin position="6"/>
        <end position="30"/>
    </location>
</feature>
<dbReference type="EMBL" id="JAHSPG010000003">
    <property type="protein sequence ID" value="MBV4357170.1"/>
    <property type="molecule type" value="Genomic_DNA"/>
</dbReference>
<dbReference type="GO" id="GO:0046983">
    <property type="term" value="F:protein dimerization activity"/>
    <property type="evidence" value="ECO:0007669"/>
    <property type="project" value="InterPro"/>
</dbReference>
<evidence type="ECO:0000256" key="1">
    <source>
        <dbReference type="ARBA" id="ARBA00022679"/>
    </source>
</evidence>
<name>A0A9E2SB06_9BACT</name>
<dbReference type="InterPro" id="IPR005467">
    <property type="entry name" value="His_kinase_dom"/>
</dbReference>
<organism evidence="6 7">
    <name type="scientific">Pinibacter aurantiacus</name>
    <dbReference type="NCBI Taxonomy" id="2851599"/>
    <lineage>
        <taxon>Bacteria</taxon>
        <taxon>Pseudomonadati</taxon>
        <taxon>Bacteroidota</taxon>
        <taxon>Chitinophagia</taxon>
        <taxon>Chitinophagales</taxon>
        <taxon>Chitinophagaceae</taxon>
        <taxon>Pinibacter</taxon>
    </lineage>
</organism>
<sequence length="246" mass="27764">MDSQHLYTIVTIAILIAIIILFFVTSIVMYHRRYVALQKERIFAEITMQENERKRIATDLHDGIGPLLSTIKLNINSIDVVEEGDRLIITKAGKHIDEIIKSMRQISYNLLPNTLERKGLIEALKEFVEHANETKTLQVHLQIVQHFDVSPEKSIHIFRMLQEIVHNTVKHAKAKNLQIGLGAEENHILILTKDDGCGFDPLKEKDKSSGGLGLKSIESRADVLNAKLVIDTGPSKGTSYFIKIPI</sequence>
<dbReference type="Pfam" id="PF02518">
    <property type="entry name" value="HATPase_c"/>
    <property type="match status" value="1"/>
</dbReference>
<protein>
    <submittedName>
        <fullName evidence="6">Sensor histidine kinase</fullName>
    </submittedName>
</protein>
<dbReference type="InterPro" id="IPR003594">
    <property type="entry name" value="HATPase_dom"/>
</dbReference>
<evidence type="ECO:0000259" key="5">
    <source>
        <dbReference type="PROSITE" id="PS50109"/>
    </source>
</evidence>
<keyword evidence="4" id="KW-1133">Transmembrane helix</keyword>
<keyword evidence="4" id="KW-0472">Membrane</keyword>
<comment type="caution">
    <text evidence="6">The sequence shown here is derived from an EMBL/GenBank/DDBJ whole genome shotgun (WGS) entry which is preliminary data.</text>
</comment>
<dbReference type="InterPro" id="IPR011712">
    <property type="entry name" value="Sig_transdc_His_kin_sub3_dim/P"/>
</dbReference>
<evidence type="ECO:0000256" key="3">
    <source>
        <dbReference type="ARBA" id="ARBA00023012"/>
    </source>
</evidence>
<feature type="domain" description="Histidine kinase" evidence="5">
    <location>
        <begin position="55"/>
        <end position="246"/>
    </location>
</feature>
<evidence type="ECO:0000256" key="4">
    <source>
        <dbReference type="SAM" id="Phobius"/>
    </source>
</evidence>
<dbReference type="PANTHER" id="PTHR24421">
    <property type="entry name" value="NITRATE/NITRITE SENSOR PROTEIN NARX-RELATED"/>
    <property type="match status" value="1"/>
</dbReference>
<evidence type="ECO:0000256" key="2">
    <source>
        <dbReference type="ARBA" id="ARBA00022777"/>
    </source>
</evidence>
<evidence type="ECO:0000313" key="6">
    <source>
        <dbReference type="EMBL" id="MBV4357170.1"/>
    </source>
</evidence>
<dbReference type="PROSITE" id="PS50109">
    <property type="entry name" value="HIS_KIN"/>
    <property type="match status" value="1"/>
</dbReference>
<keyword evidence="2 6" id="KW-0418">Kinase</keyword>
<keyword evidence="3" id="KW-0902">Two-component regulatory system</keyword>
<dbReference type="AlphaFoldDB" id="A0A9E2SB06"/>
<dbReference type="Proteomes" id="UP000812270">
    <property type="component" value="Unassembled WGS sequence"/>
</dbReference>
<keyword evidence="4" id="KW-0812">Transmembrane</keyword>
<dbReference type="GO" id="GO:0000155">
    <property type="term" value="F:phosphorelay sensor kinase activity"/>
    <property type="evidence" value="ECO:0007669"/>
    <property type="project" value="InterPro"/>
</dbReference>
<evidence type="ECO:0000313" key="7">
    <source>
        <dbReference type="Proteomes" id="UP000812270"/>
    </source>
</evidence>
<dbReference type="Pfam" id="PF07730">
    <property type="entry name" value="HisKA_3"/>
    <property type="match status" value="1"/>
</dbReference>
<accession>A0A9E2SB06</accession>